<evidence type="ECO:0000313" key="4">
    <source>
        <dbReference type="Proteomes" id="UP001377337"/>
    </source>
</evidence>
<feature type="coiled-coil region" evidence="1">
    <location>
        <begin position="310"/>
        <end position="344"/>
    </location>
</feature>
<evidence type="ECO:0000259" key="2">
    <source>
        <dbReference type="Pfam" id="PF25164"/>
    </source>
</evidence>
<organism evidence="3 4">
    <name type="scientific">Metabacillus sediminis</name>
    <dbReference type="NCBI Taxonomy" id="3117746"/>
    <lineage>
        <taxon>Bacteria</taxon>
        <taxon>Bacillati</taxon>
        <taxon>Bacillota</taxon>
        <taxon>Bacilli</taxon>
        <taxon>Bacillales</taxon>
        <taxon>Bacillaceae</taxon>
        <taxon>Metabacillus</taxon>
    </lineage>
</organism>
<evidence type="ECO:0000256" key="1">
    <source>
        <dbReference type="SAM" id="Coils"/>
    </source>
</evidence>
<protein>
    <submittedName>
        <fullName evidence="3">Competence protein CoiA family protein</fullName>
    </submittedName>
</protein>
<keyword evidence="4" id="KW-1185">Reference proteome</keyword>
<dbReference type="Proteomes" id="UP001377337">
    <property type="component" value="Chromosome"/>
</dbReference>
<dbReference type="InterPro" id="IPR057253">
    <property type="entry name" value="CoiA-like_N"/>
</dbReference>
<sequence length="422" mass="50346">MREALHVIDNELIKLPYSAPVEEVTNFKKLAKKEIYQCPYCQAKLIVKYGEEKGLYFSHQHLEACEKSRIVDHAEKKYTKQIERESKFHKVLTDIILDELIMKAKINKDMFVNVGYREKTDWKEYPDIFVQLPKKELAVSVITNVSPLDDTKLARQIKKRHNYFIDKGVEPIWFIEKKEQAIEKDKNSIILWDAELSIALKTKEDAQWDRHISSEIKDQNFFKFFNYPSNIENVDVRSLYYIFNNDENVVVKVQRFLKDRVEKPLRAFLINEGYELAFAEALAIEDGFKLSNPDIESEQRKAFQETINQKKKAFAEQLRYEEEKRRLRLESEQEDRKRKAEERELRLTELLEQRADDKITYELNYSELTRLLKKRIGMNQTEQMELWNKHMSKIKKPSLVWSIVIENNCTSFNELRNLLESK</sequence>
<gene>
    <name evidence="3" type="ORF">WCV65_03475</name>
</gene>
<dbReference type="RefSeq" id="WP_338780092.1">
    <property type="nucleotide sequence ID" value="NZ_CP147407.1"/>
</dbReference>
<reference evidence="3 4" key="1">
    <citation type="submission" date="2024-02" db="EMBL/GenBank/DDBJ databases">
        <title>Seven novel Bacillus-like species.</title>
        <authorList>
            <person name="Liu G."/>
        </authorList>
    </citation>
    <scope>NUCLEOTIDE SEQUENCE [LARGE SCALE GENOMIC DNA]</scope>
    <source>
        <strain evidence="3 4">FJAT-52054</strain>
    </source>
</reference>
<dbReference type="EMBL" id="CP147407">
    <property type="protein sequence ID" value="WXB97576.1"/>
    <property type="molecule type" value="Genomic_DNA"/>
</dbReference>
<evidence type="ECO:0000313" key="3">
    <source>
        <dbReference type="EMBL" id="WXB97576.1"/>
    </source>
</evidence>
<feature type="domain" description="Competence protein CoiA-like N-terminal" evidence="2">
    <location>
        <begin position="26"/>
        <end position="66"/>
    </location>
</feature>
<keyword evidence="1" id="KW-0175">Coiled coil</keyword>
<proteinExistence type="predicted"/>
<dbReference type="Pfam" id="PF25164">
    <property type="entry name" value="CoiA_N"/>
    <property type="match status" value="1"/>
</dbReference>
<accession>A0ABZ2NK85</accession>
<name>A0ABZ2NK85_9BACI</name>